<protein>
    <submittedName>
        <fullName evidence="1">Uncharacterized protein</fullName>
    </submittedName>
</protein>
<dbReference type="SUPFAM" id="SSF56925">
    <property type="entry name" value="OMPA-like"/>
    <property type="match status" value="1"/>
</dbReference>
<dbReference type="EMBL" id="UINC01010221">
    <property type="protein sequence ID" value="SVA45553.1"/>
    <property type="molecule type" value="Genomic_DNA"/>
</dbReference>
<reference evidence="1" key="1">
    <citation type="submission" date="2018-05" db="EMBL/GenBank/DDBJ databases">
        <authorList>
            <person name="Lanie J.A."/>
            <person name="Ng W.-L."/>
            <person name="Kazmierczak K.M."/>
            <person name="Andrzejewski T.M."/>
            <person name="Davidsen T.M."/>
            <person name="Wayne K.J."/>
            <person name="Tettelin H."/>
            <person name="Glass J.I."/>
            <person name="Rusch D."/>
            <person name="Podicherti R."/>
            <person name="Tsui H.-C.T."/>
            <person name="Winkler M.E."/>
        </authorList>
    </citation>
    <scope>NUCLEOTIDE SEQUENCE</scope>
</reference>
<proteinExistence type="predicted"/>
<organism evidence="1">
    <name type="scientific">marine metagenome</name>
    <dbReference type="NCBI Taxonomy" id="408172"/>
    <lineage>
        <taxon>unclassified sequences</taxon>
        <taxon>metagenomes</taxon>
        <taxon>ecological metagenomes</taxon>
    </lineage>
</organism>
<sequence>MVKMLKKYLSLLFLLIGTLVYSANDYIKPNILHQIIEEVYEGQPLVIQAVVMDNVAVRDVLVYYRVKGEKVFKYEPMSLEFNGYQFEIPSEDVGPYGVEYYLLATDDANNIASVPDFNPENNANFIEYIRFSETSAPDVLLMQPDDGGVYKDGNQMVVISIYDEEDDVDISTISLVIDGEDFTSEASVDQDFISFVPPGAFEFGTHTIQFSVTDKLGNAAPTSEWTFSIKQEEVKKTFLSDAKIKGTVNYESEYDTFSGKDQPDNRPLDNQKPKFKLTFSKGLLKASFSMALSEHFDPLAREIDSRRQPLDRFKFSIETPYASLKGGDHNPSFSELTLKGARIRGLIADANFKGIKTTLVYGNTKEMLPAILQNNDEGIPEYVKGTFAQKLVGVNTSYSWEGEPKLFIPIPLGFELGMNYLQVEDDTSSMEDELYGSFMNIPTDSTEKTKYSHQNNSVIGMNSSLSLFNNTQVVAYWAASTITENNFDPTIDDVTLTATDAYMLEFSTQLALFDVKGAFKSIPRNFSSLGNSSVQTDIQGLKLDGRTKFLDNQIMLAMGFENNRNNLDLFDVQTTHSTTYATNANFSFKGYPGISVGYRLMTRNGEAVNPNTEGVQLSDDYTTTFTLGPSYAFSIKEIDFGLSGNVMLMDFKDNTNPEGAFESNSYMLAVTQTFPSRLSLNLGMGLSQNIPVTETVTTFSLINTKASYIFANNLLKVYAGLGLVEGDKPASTDAQCPGVPDISNRKITFNVGTQYKISQNQMVGLDVGTITVNDFVADPRTDYTEFRMKLKYKYSF</sequence>
<dbReference type="InterPro" id="IPR011250">
    <property type="entry name" value="OMP/PagP_B-barrel"/>
</dbReference>
<dbReference type="Gene3D" id="2.60.40.10">
    <property type="entry name" value="Immunoglobulins"/>
    <property type="match status" value="1"/>
</dbReference>
<dbReference type="AlphaFoldDB" id="A0A381W0Z8"/>
<gene>
    <name evidence="1" type="ORF">METZ01_LOCUS98407</name>
</gene>
<accession>A0A381W0Z8</accession>
<name>A0A381W0Z8_9ZZZZ</name>
<evidence type="ECO:0000313" key="1">
    <source>
        <dbReference type="EMBL" id="SVA45553.1"/>
    </source>
</evidence>
<dbReference type="InterPro" id="IPR013783">
    <property type="entry name" value="Ig-like_fold"/>
</dbReference>